<reference evidence="4 5" key="1">
    <citation type="journal article" date="2015" name="Microbes Environ.">
        <title>Distribution and evolution of nitrogen fixation genes in the phylum bacteroidetes.</title>
        <authorList>
            <person name="Inoue J."/>
            <person name="Oshima K."/>
            <person name="Suda W."/>
            <person name="Sakamoto M."/>
            <person name="Iino T."/>
            <person name="Noda S."/>
            <person name="Hongoh Y."/>
            <person name="Hattori M."/>
            <person name="Ohkuma M."/>
        </authorList>
    </citation>
    <scope>NUCLEOTIDE SEQUENCE [LARGE SCALE GENOMIC DNA]</scope>
    <source>
        <strain evidence="4">JCM 15548</strain>
    </source>
</reference>
<evidence type="ECO:0000259" key="3">
    <source>
        <dbReference type="Pfam" id="PF20434"/>
    </source>
</evidence>
<evidence type="ECO:0000256" key="2">
    <source>
        <dbReference type="SAM" id="SignalP"/>
    </source>
</evidence>
<dbReference type="AlphaFoldDB" id="A0A0E9LUX1"/>
<gene>
    <name evidence="4" type="ORF">JCM15548_11204</name>
</gene>
<dbReference type="Pfam" id="PF20434">
    <property type="entry name" value="BD-FAE"/>
    <property type="match status" value="1"/>
</dbReference>
<dbReference type="GO" id="GO:0016798">
    <property type="term" value="F:hydrolase activity, acting on glycosyl bonds"/>
    <property type="evidence" value="ECO:0007669"/>
    <property type="project" value="UniProtKB-KW"/>
</dbReference>
<dbReference type="InterPro" id="IPR049492">
    <property type="entry name" value="BD-FAE-like_dom"/>
</dbReference>
<evidence type="ECO:0000313" key="4">
    <source>
        <dbReference type="EMBL" id="GAO29049.1"/>
    </source>
</evidence>
<dbReference type="EMBL" id="BAZW01000006">
    <property type="protein sequence ID" value="GAO29049.1"/>
    <property type="molecule type" value="Genomic_DNA"/>
</dbReference>
<keyword evidence="4" id="KW-0858">Xylan degradation</keyword>
<comment type="caution">
    <text evidence="4">The sequence shown here is derived from an EMBL/GenBank/DDBJ whole genome shotgun (WGS) entry which is preliminary data.</text>
</comment>
<dbReference type="SUPFAM" id="SSF53474">
    <property type="entry name" value="alpha/beta-Hydrolases"/>
    <property type="match status" value="1"/>
</dbReference>
<proteinExistence type="predicted"/>
<keyword evidence="4" id="KW-0119">Carbohydrate metabolism</keyword>
<feature type="domain" description="BD-FAE-like" evidence="3">
    <location>
        <begin position="65"/>
        <end position="253"/>
    </location>
</feature>
<dbReference type="STRING" id="1236989.JCM15548_11204"/>
<organism evidence="4 5">
    <name type="scientific">Geofilum rubicundum JCM 15548</name>
    <dbReference type="NCBI Taxonomy" id="1236989"/>
    <lineage>
        <taxon>Bacteria</taxon>
        <taxon>Pseudomonadati</taxon>
        <taxon>Bacteroidota</taxon>
        <taxon>Bacteroidia</taxon>
        <taxon>Marinilabiliales</taxon>
        <taxon>Marinilabiliaceae</taxon>
        <taxon>Geofilum</taxon>
    </lineage>
</organism>
<dbReference type="InterPro" id="IPR029058">
    <property type="entry name" value="AB_hydrolase_fold"/>
</dbReference>
<accession>A0A0E9LUX1</accession>
<protein>
    <submittedName>
        <fullName evidence="4">Endo-1,4-beta-xylanase B</fullName>
    </submittedName>
</protein>
<dbReference type="PANTHER" id="PTHR48081:SF6">
    <property type="entry name" value="PEPTIDASE S9 PROLYL OLIGOPEPTIDASE CATALYTIC DOMAIN-CONTAINING PROTEIN"/>
    <property type="match status" value="1"/>
</dbReference>
<feature type="signal peptide" evidence="2">
    <location>
        <begin position="1"/>
        <end position="18"/>
    </location>
</feature>
<dbReference type="InterPro" id="IPR050300">
    <property type="entry name" value="GDXG_lipolytic_enzyme"/>
</dbReference>
<keyword evidence="2" id="KW-0732">Signal</keyword>
<evidence type="ECO:0000256" key="1">
    <source>
        <dbReference type="ARBA" id="ARBA00022801"/>
    </source>
</evidence>
<keyword evidence="4" id="KW-0624">Polysaccharide degradation</keyword>
<keyword evidence="1 4" id="KW-0378">Hydrolase</keyword>
<dbReference type="PANTHER" id="PTHR48081">
    <property type="entry name" value="AB HYDROLASE SUPERFAMILY PROTEIN C4A8.06C"/>
    <property type="match status" value="1"/>
</dbReference>
<evidence type="ECO:0000313" key="5">
    <source>
        <dbReference type="Proteomes" id="UP000032900"/>
    </source>
</evidence>
<name>A0A0E9LUX1_9BACT</name>
<keyword evidence="4" id="KW-0326">Glycosidase</keyword>
<dbReference type="GO" id="GO:0045493">
    <property type="term" value="P:xylan catabolic process"/>
    <property type="evidence" value="ECO:0007669"/>
    <property type="project" value="UniProtKB-KW"/>
</dbReference>
<feature type="chain" id="PRO_5002428688" evidence="2">
    <location>
        <begin position="19"/>
        <end position="300"/>
    </location>
</feature>
<dbReference type="RefSeq" id="WP_083984983.1">
    <property type="nucleotide sequence ID" value="NZ_BAZW01000006.1"/>
</dbReference>
<sequence>MKNTITLLLLMTATTIFSQNPINLWEAEAPFNKKGVHVAEINEGSRVSKVSIPQLYHYPAVQASDSLKPAIVIVPGGGYAREAFDHEGMMVGEWFAERGFEAFVLKYRLPDEELTNNSAFVPLMDAQEAIHWVRSRAGQYNIDPTNIGIIGFSAGGHLTASASTLFREPVNERLSSQDVRPDFSILIYPVITMDAKNTHMGSREHLIGTTPNAELIEKFSLENQITEETPKTFMLHSADDGAVPVINTEQYAHNLTQKGVAVTKIILPVGGHGFGFRTTGHVAYWTAYLDIWLKNNILQP</sequence>
<keyword evidence="5" id="KW-1185">Reference proteome</keyword>
<dbReference type="Proteomes" id="UP000032900">
    <property type="component" value="Unassembled WGS sequence"/>
</dbReference>
<dbReference type="Gene3D" id="3.40.50.1820">
    <property type="entry name" value="alpha/beta hydrolase"/>
    <property type="match status" value="1"/>
</dbReference>